<keyword evidence="3 6" id="KW-0547">Nucleotide-binding</keyword>
<dbReference type="InterPro" id="IPR012094">
    <property type="entry name" value="tRNA_Ile_lys_synt"/>
</dbReference>
<dbReference type="InterPro" id="IPR011063">
    <property type="entry name" value="TilS/TtcA_N"/>
</dbReference>
<keyword evidence="4 6" id="KW-0067">ATP-binding</keyword>
<evidence type="ECO:0000256" key="4">
    <source>
        <dbReference type="ARBA" id="ARBA00022840"/>
    </source>
</evidence>
<dbReference type="InterPro" id="IPR012795">
    <property type="entry name" value="tRNA_Ile_lys_synt_N"/>
</dbReference>
<evidence type="ECO:0000256" key="2">
    <source>
        <dbReference type="ARBA" id="ARBA00022694"/>
    </source>
</evidence>
<dbReference type="AlphaFoldDB" id="A0A0D0KZX7"/>
<dbReference type="PANTHER" id="PTHR43033">
    <property type="entry name" value="TRNA(ILE)-LYSIDINE SYNTHASE-RELATED"/>
    <property type="match status" value="1"/>
</dbReference>
<organism evidence="8 9">
    <name type="scientific">Agrobacterium tumefaciens</name>
    <dbReference type="NCBI Taxonomy" id="358"/>
    <lineage>
        <taxon>Bacteria</taxon>
        <taxon>Pseudomonadati</taxon>
        <taxon>Pseudomonadota</taxon>
        <taxon>Alphaproteobacteria</taxon>
        <taxon>Hyphomicrobiales</taxon>
        <taxon>Rhizobiaceae</taxon>
        <taxon>Rhizobium/Agrobacterium group</taxon>
        <taxon>Agrobacterium</taxon>
        <taxon>Agrobacterium tumefaciens complex</taxon>
    </lineage>
</organism>
<dbReference type="GO" id="GO:0005737">
    <property type="term" value="C:cytoplasm"/>
    <property type="evidence" value="ECO:0007669"/>
    <property type="project" value="UniProtKB-SubCell"/>
</dbReference>
<sequence>MVTPIAPLLAARQFIDKISKPTTILAAVSGGSDSTGLLIALQRAVRDAGRSDISIHAVTVDHALRAESAMEAEGVARLCERIDIPHHIRRWDGDKPKSGVSAAARLARYELIGAVAEEIGADMAVVGHTLGDQQETIAMRSARSTRADNLGLAGMADGVLYDRSLWIFRPFLNCTRQDIRDFLCEQGLSWYDDPSNDDLKYERVRMRNEASGNLIDRSTNRAELSERAAQLIEHYARSDGANIFALKREAFDADTATLRYALSALSCVVGGRRFAMAADSMDKVMACATQDGPAKMTAGRVMFDRRSDYLYLVREERGIETLEVPAGETRIWDERFEITNNSPVDLVVRACGKEAQGAGVVTDFPAGVVRRARQAMPMFERQEGEVLAAGNVEWRRMIAPYDLFLPRFDLKLANAIAGLVGREAYPLAPV</sequence>
<dbReference type="InterPro" id="IPR014729">
    <property type="entry name" value="Rossmann-like_a/b/a_fold"/>
</dbReference>
<comment type="similarity">
    <text evidence="6">Belongs to the tRNA(Ile)-lysidine synthase family.</text>
</comment>
<proteinExistence type="inferred from homology"/>
<protein>
    <recommendedName>
        <fullName evidence="6">tRNA(Ile)-lysidine synthase</fullName>
        <ecNumber evidence="6">6.3.4.19</ecNumber>
    </recommendedName>
    <alternativeName>
        <fullName evidence="6">tRNA(Ile)-2-lysyl-cytidine synthase</fullName>
    </alternativeName>
    <alternativeName>
        <fullName evidence="6">tRNA(Ile)-lysidine synthetase</fullName>
    </alternativeName>
</protein>
<dbReference type="HAMAP" id="MF_01161">
    <property type="entry name" value="tRNA_Ile_lys_synt"/>
    <property type="match status" value="1"/>
</dbReference>
<comment type="domain">
    <text evidence="6">The N-terminal region contains the highly conserved SGGXDS motif, predicted to be a P-loop motif involved in ATP binding.</text>
</comment>
<keyword evidence="1 6" id="KW-0436">Ligase</keyword>
<accession>A0A0D0KZX7</accession>
<dbReference type="PANTHER" id="PTHR43033:SF1">
    <property type="entry name" value="TRNA(ILE)-LYSIDINE SYNTHASE-RELATED"/>
    <property type="match status" value="1"/>
</dbReference>
<feature type="domain" description="tRNA(Ile)-lysidine/2-thiocytidine synthase N-terminal" evidence="7">
    <location>
        <begin position="24"/>
        <end position="209"/>
    </location>
</feature>
<dbReference type="Pfam" id="PF01171">
    <property type="entry name" value="ATP_bind_3"/>
    <property type="match status" value="1"/>
</dbReference>
<comment type="catalytic activity">
    <reaction evidence="5 6">
        <text>cytidine(34) in tRNA(Ile2) + L-lysine + ATP = lysidine(34) in tRNA(Ile2) + AMP + diphosphate + H(+)</text>
        <dbReference type="Rhea" id="RHEA:43744"/>
        <dbReference type="Rhea" id="RHEA-COMP:10625"/>
        <dbReference type="Rhea" id="RHEA-COMP:10670"/>
        <dbReference type="ChEBI" id="CHEBI:15378"/>
        <dbReference type="ChEBI" id="CHEBI:30616"/>
        <dbReference type="ChEBI" id="CHEBI:32551"/>
        <dbReference type="ChEBI" id="CHEBI:33019"/>
        <dbReference type="ChEBI" id="CHEBI:82748"/>
        <dbReference type="ChEBI" id="CHEBI:83665"/>
        <dbReference type="ChEBI" id="CHEBI:456215"/>
        <dbReference type="EC" id="6.3.4.19"/>
    </reaction>
</comment>
<keyword evidence="6" id="KW-0963">Cytoplasm</keyword>
<evidence type="ECO:0000313" key="9">
    <source>
        <dbReference type="Proteomes" id="UP000035017"/>
    </source>
</evidence>
<feature type="binding site" evidence="6">
    <location>
        <begin position="29"/>
        <end position="34"/>
    </location>
    <ligand>
        <name>ATP</name>
        <dbReference type="ChEBI" id="CHEBI:30616"/>
    </ligand>
</feature>
<evidence type="ECO:0000256" key="1">
    <source>
        <dbReference type="ARBA" id="ARBA00022598"/>
    </source>
</evidence>
<dbReference type="SUPFAM" id="SSF52402">
    <property type="entry name" value="Adenine nucleotide alpha hydrolases-like"/>
    <property type="match status" value="1"/>
</dbReference>
<evidence type="ECO:0000259" key="7">
    <source>
        <dbReference type="Pfam" id="PF01171"/>
    </source>
</evidence>
<gene>
    <name evidence="6" type="primary">tilS</name>
    <name evidence="8" type="ORF">RU07_10330</name>
</gene>
<dbReference type="Gene3D" id="3.40.50.620">
    <property type="entry name" value="HUPs"/>
    <property type="match status" value="1"/>
</dbReference>
<comment type="subcellular location">
    <subcellularLocation>
        <location evidence="6">Cytoplasm</location>
    </subcellularLocation>
</comment>
<reference evidence="8 9" key="1">
    <citation type="submission" date="2014-12" db="EMBL/GenBank/DDBJ databases">
        <title>16Stimator: statistical estimation of ribosomal gene copy numbers from draft genome assemblies.</title>
        <authorList>
            <person name="Perisin M.A."/>
            <person name="Vetter M."/>
            <person name="Gilbert J.A."/>
            <person name="Bergelson J."/>
        </authorList>
    </citation>
    <scope>NUCLEOTIDE SEQUENCE [LARGE SCALE GENOMIC DNA]</scope>
    <source>
        <strain evidence="8 9">MEJ076</strain>
    </source>
</reference>
<dbReference type="GO" id="GO:0005524">
    <property type="term" value="F:ATP binding"/>
    <property type="evidence" value="ECO:0007669"/>
    <property type="project" value="UniProtKB-UniRule"/>
</dbReference>
<comment type="caution">
    <text evidence="8">The sequence shown here is derived from an EMBL/GenBank/DDBJ whole genome shotgun (WGS) entry which is preliminary data.</text>
</comment>
<evidence type="ECO:0000313" key="8">
    <source>
        <dbReference type="EMBL" id="KIQ02965.1"/>
    </source>
</evidence>
<keyword evidence="2 6" id="KW-0819">tRNA processing</keyword>
<dbReference type="GO" id="GO:0006400">
    <property type="term" value="P:tRNA modification"/>
    <property type="evidence" value="ECO:0007669"/>
    <property type="project" value="UniProtKB-UniRule"/>
</dbReference>
<evidence type="ECO:0000256" key="5">
    <source>
        <dbReference type="ARBA" id="ARBA00048539"/>
    </source>
</evidence>
<name>A0A0D0KZX7_AGRTU</name>
<comment type="function">
    <text evidence="6">Ligates lysine onto the cytidine present at position 34 of the AUA codon-specific tRNA(Ile) that contains the anticodon CAU, in an ATP-dependent manner. Cytidine is converted to lysidine, thus changing the amino acid specificity of the tRNA from methionine to isoleucine.</text>
</comment>
<dbReference type="GO" id="GO:0032267">
    <property type="term" value="F:tRNA(Ile)-lysidine synthase activity"/>
    <property type="evidence" value="ECO:0007669"/>
    <property type="project" value="UniProtKB-EC"/>
</dbReference>
<evidence type="ECO:0000256" key="3">
    <source>
        <dbReference type="ARBA" id="ARBA00022741"/>
    </source>
</evidence>
<dbReference type="EMBL" id="JXQV01000009">
    <property type="protein sequence ID" value="KIQ02965.1"/>
    <property type="molecule type" value="Genomic_DNA"/>
</dbReference>
<dbReference type="Proteomes" id="UP000035017">
    <property type="component" value="Unassembled WGS sequence"/>
</dbReference>
<dbReference type="EC" id="6.3.4.19" evidence="6"/>
<evidence type="ECO:0000256" key="6">
    <source>
        <dbReference type="HAMAP-Rule" id="MF_01161"/>
    </source>
</evidence>
<dbReference type="NCBIfam" id="TIGR02432">
    <property type="entry name" value="lysidine_TilS_N"/>
    <property type="match status" value="1"/>
</dbReference>
<dbReference type="CDD" id="cd01992">
    <property type="entry name" value="TilS_N"/>
    <property type="match status" value="1"/>
</dbReference>